<accession>A0AA36MJM8</accession>
<organism evidence="7 8">
    <name type="scientific">Effrenium voratum</name>
    <dbReference type="NCBI Taxonomy" id="2562239"/>
    <lineage>
        <taxon>Eukaryota</taxon>
        <taxon>Sar</taxon>
        <taxon>Alveolata</taxon>
        <taxon>Dinophyceae</taxon>
        <taxon>Suessiales</taxon>
        <taxon>Symbiodiniaceae</taxon>
        <taxon>Effrenium</taxon>
    </lineage>
</organism>
<evidence type="ECO:0000256" key="4">
    <source>
        <dbReference type="ARBA" id="ARBA00023204"/>
    </source>
</evidence>
<dbReference type="PROSITE" id="PS50172">
    <property type="entry name" value="BRCT"/>
    <property type="match status" value="1"/>
</dbReference>
<name>A0AA36MJM8_9DINO</name>
<comment type="subcellular location">
    <subcellularLocation>
        <location evidence="1">Nucleus</location>
    </subcellularLocation>
</comment>
<protein>
    <recommendedName>
        <fullName evidence="6">BRCT domain-containing protein</fullName>
    </recommendedName>
</protein>
<evidence type="ECO:0000259" key="6">
    <source>
        <dbReference type="PROSITE" id="PS50172"/>
    </source>
</evidence>
<dbReference type="GO" id="GO:0005634">
    <property type="term" value="C:nucleus"/>
    <property type="evidence" value="ECO:0007669"/>
    <property type="project" value="UniProtKB-SubCell"/>
</dbReference>
<dbReference type="EMBL" id="CAUJNA010000237">
    <property type="protein sequence ID" value="CAJ1374251.1"/>
    <property type="molecule type" value="Genomic_DNA"/>
</dbReference>
<evidence type="ECO:0000256" key="1">
    <source>
        <dbReference type="ARBA" id="ARBA00004123"/>
    </source>
</evidence>
<dbReference type="SMART" id="SM00292">
    <property type="entry name" value="BRCT"/>
    <property type="match status" value="2"/>
</dbReference>
<dbReference type="PANTHER" id="PTHR13763">
    <property type="entry name" value="BREAST CANCER TYPE 1 SUSCEPTIBILITY PROTEIN BRCA1"/>
    <property type="match status" value="1"/>
</dbReference>
<dbReference type="GO" id="GO:0004842">
    <property type="term" value="F:ubiquitin-protein transferase activity"/>
    <property type="evidence" value="ECO:0007669"/>
    <property type="project" value="TreeGrafter"/>
</dbReference>
<keyword evidence="3" id="KW-0227">DNA damage</keyword>
<evidence type="ECO:0000313" key="8">
    <source>
        <dbReference type="Proteomes" id="UP001178507"/>
    </source>
</evidence>
<dbReference type="InterPro" id="IPR031099">
    <property type="entry name" value="BRCA1-associated"/>
</dbReference>
<keyword evidence="8" id="KW-1185">Reference proteome</keyword>
<evidence type="ECO:0000256" key="5">
    <source>
        <dbReference type="ARBA" id="ARBA00023242"/>
    </source>
</evidence>
<evidence type="ECO:0000313" key="7">
    <source>
        <dbReference type="EMBL" id="CAJ1374251.1"/>
    </source>
</evidence>
<dbReference type="Proteomes" id="UP001178507">
    <property type="component" value="Unassembled WGS sequence"/>
</dbReference>
<sequence length="743" mass="80798">MACDISQILMGCKEFGKVLDNLLQEPAASAGPDVVQQATKLHEGIQRLQFLLEEERRKVDTVPKPFAGIFPNTLEVQHLLQELETVNGTIRALDEMMAAESMPLVECLGLGAAGAPGAPASRTEEWKVQDAHQAQAPALNTLPPVPSSATLPGEPAIGGGMDAEAELDQVLLDAPQPSRSSASVIRDALVPSRRLADAEDTAHVASLLCSPETLALQDIPPPKPDSQQLFQVVPVEAEVDVGRAPTPAKSRLGMTRKRRRRAWPTQQIDDVIESFSEYARSQEVQSTLEREQEMQREAGRELQPLQNLPAIVPYEPYDGCGPAGQGKRELPSLYKHVIDVTDDADHLPKPLMQEEHAAAHNAVVPYVPPAKPAEEQKPAKQAKRRRTLLSQRVRLSQMHLASQSQKGVTASQRLCASLTRRAGQKSRRRKGWVLDPEDAQDAQDVLNAQDVQEAQGNVRADVQVAGAQVVHPVEDPLDLPKASTPERPNVLFSGFSRSDLHQLKASVNCLGGSAVRDLPSGSSASETRVVVRCTSESGKLIAGARTIKYLDAVLAGAWVLSPEWVHASMRAGHWLAEAKFQLQGDPAAFGGPVKGRQHGPELFAGFRFHFAQANAKKRKESWDEDGPAPHELVRLARRAGAEVLETLRKLPDATEDPPHLAGDLVAKRKRKRPGNSAKDSGAAGLPQMWWRKPIMVTMPSAKVPSKGRSERAVKLANELGWVILPSSWMLDCISHGEVCRSSG</sequence>
<keyword evidence="5" id="KW-0539">Nucleus</keyword>
<keyword evidence="2" id="KW-0677">Repeat</keyword>
<feature type="domain" description="BRCT" evidence="6">
    <location>
        <begin position="487"/>
        <end position="582"/>
    </location>
</feature>
<evidence type="ECO:0000256" key="3">
    <source>
        <dbReference type="ARBA" id="ARBA00022763"/>
    </source>
</evidence>
<dbReference type="Gene3D" id="3.40.50.10190">
    <property type="entry name" value="BRCT domain"/>
    <property type="match status" value="1"/>
</dbReference>
<dbReference type="GO" id="GO:0000724">
    <property type="term" value="P:double-strand break repair via homologous recombination"/>
    <property type="evidence" value="ECO:0007669"/>
    <property type="project" value="TreeGrafter"/>
</dbReference>
<keyword evidence="4" id="KW-0234">DNA repair</keyword>
<dbReference type="AlphaFoldDB" id="A0AA36MJM8"/>
<reference evidence="7" key="1">
    <citation type="submission" date="2023-08" db="EMBL/GenBank/DDBJ databases">
        <authorList>
            <person name="Chen Y."/>
            <person name="Shah S."/>
            <person name="Dougan E. K."/>
            <person name="Thang M."/>
            <person name="Chan C."/>
        </authorList>
    </citation>
    <scope>NUCLEOTIDE SEQUENCE</scope>
</reference>
<dbReference type="InterPro" id="IPR036420">
    <property type="entry name" value="BRCT_dom_sf"/>
</dbReference>
<dbReference type="SUPFAM" id="SSF52113">
    <property type="entry name" value="BRCT domain"/>
    <property type="match status" value="2"/>
</dbReference>
<gene>
    <name evidence="7" type="ORF">EVOR1521_LOCUS3851</name>
</gene>
<proteinExistence type="predicted"/>
<dbReference type="InterPro" id="IPR001357">
    <property type="entry name" value="BRCT_dom"/>
</dbReference>
<evidence type="ECO:0000256" key="2">
    <source>
        <dbReference type="ARBA" id="ARBA00022737"/>
    </source>
</evidence>
<comment type="caution">
    <text evidence="7">The sequence shown here is derived from an EMBL/GenBank/DDBJ whole genome shotgun (WGS) entry which is preliminary data.</text>
</comment>
<dbReference type="PANTHER" id="PTHR13763:SF0">
    <property type="entry name" value="BREAST CANCER TYPE 1 SUSCEPTIBILITY PROTEIN"/>
    <property type="match status" value="1"/>
</dbReference>
<dbReference type="GO" id="GO:0045944">
    <property type="term" value="P:positive regulation of transcription by RNA polymerase II"/>
    <property type="evidence" value="ECO:0007669"/>
    <property type="project" value="TreeGrafter"/>
</dbReference>